<proteinExistence type="predicted"/>
<protein>
    <submittedName>
        <fullName evidence="2">Uncharacterized protein</fullName>
    </submittedName>
</protein>
<organism evidence="2 3">
    <name type="scientific">Diplodia seriata</name>
    <dbReference type="NCBI Taxonomy" id="420778"/>
    <lineage>
        <taxon>Eukaryota</taxon>
        <taxon>Fungi</taxon>
        <taxon>Dikarya</taxon>
        <taxon>Ascomycota</taxon>
        <taxon>Pezizomycotina</taxon>
        <taxon>Dothideomycetes</taxon>
        <taxon>Dothideomycetes incertae sedis</taxon>
        <taxon>Botryosphaeriales</taxon>
        <taxon>Botryosphaeriaceae</taxon>
        <taxon>Diplodia</taxon>
    </lineage>
</organism>
<name>A0ABR3CZD8_9PEZI</name>
<accession>A0ABR3CZD8</accession>
<dbReference type="EMBL" id="JAJVCZ030000001">
    <property type="protein sequence ID" value="KAL0265228.1"/>
    <property type="molecule type" value="Genomic_DNA"/>
</dbReference>
<dbReference type="GeneID" id="92005278"/>
<evidence type="ECO:0000313" key="2">
    <source>
        <dbReference type="EMBL" id="KAL0265228.1"/>
    </source>
</evidence>
<feature type="compositionally biased region" description="Polar residues" evidence="1">
    <location>
        <begin position="273"/>
        <end position="282"/>
    </location>
</feature>
<gene>
    <name evidence="2" type="ORF">SLS55_001193</name>
</gene>
<reference evidence="2 3" key="1">
    <citation type="submission" date="2024-02" db="EMBL/GenBank/DDBJ databases">
        <title>De novo assembly and annotation of 12 fungi associated with fruit tree decline syndrome in Ontario, Canada.</title>
        <authorList>
            <person name="Sulman M."/>
            <person name="Ellouze W."/>
            <person name="Ilyukhin E."/>
        </authorList>
    </citation>
    <scope>NUCLEOTIDE SEQUENCE [LARGE SCALE GENOMIC DNA]</scope>
    <source>
        <strain evidence="2 3">FDS-637</strain>
    </source>
</reference>
<sequence>MGVLAAFAGLTTMNKVQHAKLKREIESKSRQQTHKAASADCCPAMCNIMQPEGVIAFNWSGSTMMNQDMVKYTCTVSWKKRATVFDRSPKSYFGPKVSYISLVEAHTYASVKHFWELYQREPRFDIQVLVLNNLVKICSDTMARRYGPDWREKALLKSQGADVALDEKRAYSILHTMGGPSGGGEWIHVPAGCDMPDPHMRFPPFSGPGGIEGPRRPRAAIDDCQYEIDELETGDERADEMDDMEHFQVLKRRVTNKGRLLPDASGSYGQGVPSDQRSSMSGSHRRAGGVDSSNGSSLADGEAESHNRPRHKRQRHVQRSDAGSGSSEPTKNRNDSPVEKRRKDGGIESKQPKTL</sequence>
<feature type="compositionally biased region" description="Basic and acidic residues" evidence="1">
    <location>
        <begin position="330"/>
        <end position="355"/>
    </location>
</feature>
<dbReference type="Proteomes" id="UP001430584">
    <property type="component" value="Unassembled WGS sequence"/>
</dbReference>
<keyword evidence="3" id="KW-1185">Reference proteome</keyword>
<comment type="caution">
    <text evidence="2">The sequence shown here is derived from an EMBL/GenBank/DDBJ whole genome shotgun (WGS) entry which is preliminary data.</text>
</comment>
<feature type="compositionally biased region" description="Basic residues" evidence="1">
    <location>
        <begin position="308"/>
        <end position="317"/>
    </location>
</feature>
<evidence type="ECO:0000256" key="1">
    <source>
        <dbReference type="SAM" id="MobiDB-lite"/>
    </source>
</evidence>
<feature type="region of interest" description="Disordered" evidence="1">
    <location>
        <begin position="258"/>
        <end position="355"/>
    </location>
</feature>
<dbReference type="RefSeq" id="XP_066637968.1">
    <property type="nucleotide sequence ID" value="XM_066772689.1"/>
</dbReference>
<evidence type="ECO:0000313" key="3">
    <source>
        <dbReference type="Proteomes" id="UP001430584"/>
    </source>
</evidence>